<proteinExistence type="predicted"/>
<gene>
    <name evidence="1" type="ORF">AVEN_89043_1</name>
</gene>
<dbReference type="EMBL" id="BGPR01000046">
    <property type="protein sequence ID" value="GBL85978.1"/>
    <property type="molecule type" value="Genomic_DNA"/>
</dbReference>
<keyword evidence="2" id="KW-1185">Reference proteome</keyword>
<dbReference type="Proteomes" id="UP000499080">
    <property type="component" value="Unassembled WGS sequence"/>
</dbReference>
<organism evidence="1 2">
    <name type="scientific">Araneus ventricosus</name>
    <name type="common">Orbweaver spider</name>
    <name type="synonym">Epeira ventricosa</name>
    <dbReference type="NCBI Taxonomy" id="182803"/>
    <lineage>
        <taxon>Eukaryota</taxon>
        <taxon>Metazoa</taxon>
        <taxon>Ecdysozoa</taxon>
        <taxon>Arthropoda</taxon>
        <taxon>Chelicerata</taxon>
        <taxon>Arachnida</taxon>
        <taxon>Araneae</taxon>
        <taxon>Araneomorphae</taxon>
        <taxon>Entelegynae</taxon>
        <taxon>Araneoidea</taxon>
        <taxon>Araneidae</taxon>
        <taxon>Araneus</taxon>
    </lineage>
</organism>
<name>A0A4Y2B1X5_ARAVE</name>
<evidence type="ECO:0000313" key="1">
    <source>
        <dbReference type="EMBL" id="GBL85978.1"/>
    </source>
</evidence>
<comment type="caution">
    <text evidence="1">The sequence shown here is derived from an EMBL/GenBank/DDBJ whole genome shotgun (WGS) entry which is preliminary data.</text>
</comment>
<accession>A0A4Y2B1X5</accession>
<evidence type="ECO:0000313" key="2">
    <source>
        <dbReference type="Proteomes" id="UP000499080"/>
    </source>
</evidence>
<reference evidence="1 2" key="1">
    <citation type="journal article" date="2019" name="Sci. Rep.">
        <title>Orb-weaving spider Araneus ventricosus genome elucidates the spidroin gene catalogue.</title>
        <authorList>
            <person name="Kono N."/>
            <person name="Nakamura H."/>
            <person name="Ohtoshi R."/>
            <person name="Moran D.A.P."/>
            <person name="Shinohara A."/>
            <person name="Yoshida Y."/>
            <person name="Fujiwara M."/>
            <person name="Mori M."/>
            <person name="Tomita M."/>
            <person name="Arakawa K."/>
        </authorList>
    </citation>
    <scope>NUCLEOTIDE SEQUENCE [LARGE SCALE GENOMIC DNA]</scope>
</reference>
<protein>
    <submittedName>
        <fullName evidence="1">Uncharacterized protein</fullName>
    </submittedName>
</protein>
<dbReference type="AlphaFoldDB" id="A0A4Y2B1X5"/>
<sequence>MPLRQNGPGDIETGPRMSGRELPGRCILISHSSRRWWCQGTQSARRTVALLLYSRSYTGWWWRYYALGEVLISGSGIRSCGRTDHESCELSEHHCGSVAPLHGVCLPNWKWNLPAGQRPMSQGSDCVGAVRGAY</sequence>